<evidence type="ECO:0000256" key="3">
    <source>
        <dbReference type="ARBA" id="ARBA00023014"/>
    </source>
</evidence>
<proteinExistence type="predicted"/>
<evidence type="ECO:0000259" key="4">
    <source>
        <dbReference type="PROSITE" id="PS51379"/>
    </source>
</evidence>
<evidence type="ECO:0000256" key="2">
    <source>
        <dbReference type="ARBA" id="ARBA00023004"/>
    </source>
</evidence>
<keyword evidence="3" id="KW-0411">Iron-sulfur</keyword>
<dbReference type="InterPro" id="IPR019575">
    <property type="entry name" value="Nuop51_4Fe4S-bd"/>
</dbReference>
<dbReference type="GO" id="GO:0046872">
    <property type="term" value="F:metal ion binding"/>
    <property type="evidence" value="ECO:0007669"/>
    <property type="project" value="UniProtKB-KW"/>
</dbReference>
<organism evidence="5 6">
    <name type="scientific">candidate division GN15 bacterium</name>
    <dbReference type="NCBI Taxonomy" id="2072418"/>
    <lineage>
        <taxon>Bacteria</taxon>
        <taxon>candidate division GN15</taxon>
    </lineage>
</organism>
<dbReference type="SUPFAM" id="SSF54862">
    <property type="entry name" value="4Fe-4S ferredoxins"/>
    <property type="match status" value="1"/>
</dbReference>
<dbReference type="EMBL" id="PQAP01000235">
    <property type="protein sequence ID" value="PWB67681.1"/>
    <property type="molecule type" value="Genomic_DNA"/>
</dbReference>
<dbReference type="Gene3D" id="1.20.1440.230">
    <property type="entry name" value="NADH-ubiquinone oxidoreductase 51kDa subunit, iron-sulphur binding domain"/>
    <property type="match status" value="1"/>
</dbReference>
<dbReference type="PANTHER" id="PTHR43578:SF3">
    <property type="entry name" value="NADH-QUINONE OXIDOREDUCTASE SUBUNIT F"/>
    <property type="match status" value="1"/>
</dbReference>
<feature type="domain" description="4Fe-4S ferredoxin-type" evidence="4">
    <location>
        <begin position="241"/>
        <end position="268"/>
    </location>
</feature>
<keyword evidence="1" id="KW-0479">Metal-binding</keyword>
<accession>A0A855X1X2</accession>
<dbReference type="Gene3D" id="3.10.20.600">
    <property type="match status" value="1"/>
</dbReference>
<keyword evidence="2" id="KW-0408">Iron</keyword>
<sequence>VPWIILNGGAAFAAYGTADSKGTKVFAMAGKVKRTGLVEVPMGITINSIIFDVCGGIVNDRKFKAVQMGGPSGGCIPAEMCDLPIDYQQITKTGAIMGSGGLIVMDETTCMVDVAKFFLTFTQAESCGKCTFCRIGTKRMLEILERITMGEGTMEDLDNLTELSGQIKAASLCGLGQTAPNPVLTTLKYFRDEYVAHIKEKRCPAHVCQSLLTYTITDNCTGCVVCARACPVEAITGEKKKIHVIDQDKCTKCGKCFTVCRFDAVNKE</sequence>
<evidence type="ECO:0000313" key="6">
    <source>
        <dbReference type="Proteomes" id="UP000250918"/>
    </source>
</evidence>
<dbReference type="PROSITE" id="PS00198">
    <property type="entry name" value="4FE4S_FER_1"/>
    <property type="match status" value="1"/>
</dbReference>
<dbReference type="InterPro" id="IPR017900">
    <property type="entry name" value="4Fe4S_Fe_S_CS"/>
</dbReference>
<dbReference type="SMART" id="SM00928">
    <property type="entry name" value="NADH_4Fe-4S"/>
    <property type="match status" value="1"/>
</dbReference>
<dbReference type="InterPro" id="IPR017896">
    <property type="entry name" value="4Fe4S_Fe-S-bd"/>
</dbReference>
<dbReference type="PROSITE" id="PS51379">
    <property type="entry name" value="4FE4S_FER_2"/>
    <property type="match status" value="2"/>
</dbReference>
<name>A0A855X1X2_9BACT</name>
<dbReference type="Pfam" id="PF12838">
    <property type="entry name" value="Fer4_7"/>
    <property type="match status" value="1"/>
</dbReference>
<dbReference type="PANTHER" id="PTHR43578">
    <property type="entry name" value="NADH-QUINONE OXIDOREDUCTASE SUBUNIT F"/>
    <property type="match status" value="1"/>
</dbReference>
<dbReference type="Proteomes" id="UP000250918">
    <property type="component" value="Unassembled WGS sequence"/>
</dbReference>
<dbReference type="InterPro" id="IPR037207">
    <property type="entry name" value="Nuop51_4Fe4S-bd_sf"/>
</dbReference>
<feature type="non-terminal residue" evidence="5">
    <location>
        <position position="1"/>
    </location>
</feature>
<reference evidence="5 6" key="1">
    <citation type="journal article" date="2018" name="ISME J.">
        <title>A methanotrophic archaeon couples anaerobic oxidation of methane to Fe(III) reduction.</title>
        <authorList>
            <person name="Cai C."/>
            <person name="Leu A.O."/>
            <person name="Xie G.J."/>
            <person name="Guo J."/>
            <person name="Feng Y."/>
            <person name="Zhao J.X."/>
            <person name="Tyson G.W."/>
            <person name="Yuan Z."/>
            <person name="Hu S."/>
        </authorList>
    </citation>
    <scope>NUCLEOTIDE SEQUENCE [LARGE SCALE GENOMIC DNA]</scope>
    <source>
        <strain evidence="5">FeB_12</strain>
    </source>
</reference>
<evidence type="ECO:0000313" key="5">
    <source>
        <dbReference type="EMBL" id="PWB67681.1"/>
    </source>
</evidence>
<comment type="caution">
    <text evidence="5">The sequence shown here is derived from an EMBL/GenBank/DDBJ whole genome shotgun (WGS) entry which is preliminary data.</text>
</comment>
<dbReference type="GO" id="GO:0051539">
    <property type="term" value="F:4 iron, 4 sulfur cluster binding"/>
    <property type="evidence" value="ECO:0007669"/>
    <property type="project" value="InterPro"/>
</dbReference>
<dbReference type="FunFam" id="1.20.1440.230:FF:000001">
    <property type="entry name" value="Mitochondrial NADH dehydrogenase flavoprotein 1"/>
    <property type="match status" value="1"/>
</dbReference>
<evidence type="ECO:0000256" key="1">
    <source>
        <dbReference type="ARBA" id="ARBA00022723"/>
    </source>
</evidence>
<protein>
    <submittedName>
        <fullName evidence="5">NADH-quinone oxidoreductase subunit F</fullName>
    </submittedName>
</protein>
<gene>
    <name evidence="5" type="ORF">C3F09_13115</name>
</gene>
<dbReference type="Gene3D" id="3.30.70.20">
    <property type="match status" value="1"/>
</dbReference>
<dbReference type="SUPFAM" id="SSF140490">
    <property type="entry name" value="Nqo1C-terminal domain-like"/>
    <property type="match status" value="1"/>
</dbReference>
<dbReference type="Pfam" id="PF10589">
    <property type="entry name" value="NADH_4Fe-4S"/>
    <property type="match status" value="1"/>
</dbReference>
<dbReference type="SUPFAM" id="SSF142984">
    <property type="entry name" value="Nqo1 middle domain-like"/>
    <property type="match status" value="1"/>
</dbReference>
<dbReference type="AlphaFoldDB" id="A0A855X1X2"/>
<feature type="domain" description="4Fe-4S ferredoxin-type" evidence="4">
    <location>
        <begin position="211"/>
        <end position="240"/>
    </location>
</feature>